<accession>A0A9D9GVE3</accession>
<keyword evidence="1" id="KW-0813">Transport</keyword>
<evidence type="ECO:0000313" key="5">
    <source>
        <dbReference type="EMBL" id="MBO8426079.1"/>
    </source>
</evidence>
<dbReference type="GO" id="GO:0008643">
    <property type="term" value="P:carbohydrate transport"/>
    <property type="evidence" value="ECO:0007669"/>
    <property type="project" value="InterPro"/>
</dbReference>
<dbReference type="InterPro" id="IPR027417">
    <property type="entry name" value="P-loop_NTPase"/>
</dbReference>
<name>A0A9D9GVE3_9FIRM</name>
<reference evidence="5" key="1">
    <citation type="submission" date="2020-10" db="EMBL/GenBank/DDBJ databases">
        <authorList>
            <person name="Gilroy R."/>
        </authorList>
    </citation>
    <scope>NUCLEOTIDE SEQUENCE</scope>
    <source>
        <strain evidence="5">17113</strain>
    </source>
</reference>
<comment type="caution">
    <text evidence="5">The sequence shown here is derived from an EMBL/GenBank/DDBJ whole genome shotgun (WGS) entry which is preliminary data.</text>
</comment>
<dbReference type="SUPFAM" id="SSF52540">
    <property type="entry name" value="P-loop containing nucleoside triphosphate hydrolases"/>
    <property type="match status" value="1"/>
</dbReference>
<dbReference type="GO" id="GO:0016887">
    <property type="term" value="F:ATP hydrolysis activity"/>
    <property type="evidence" value="ECO:0007669"/>
    <property type="project" value="InterPro"/>
</dbReference>
<evidence type="ECO:0000313" key="6">
    <source>
        <dbReference type="Proteomes" id="UP000823634"/>
    </source>
</evidence>
<dbReference type="CDD" id="cd03301">
    <property type="entry name" value="ABC_MalK_N"/>
    <property type="match status" value="1"/>
</dbReference>
<dbReference type="GO" id="GO:0005524">
    <property type="term" value="F:ATP binding"/>
    <property type="evidence" value="ECO:0007669"/>
    <property type="project" value="UniProtKB-KW"/>
</dbReference>
<proteinExistence type="predicted"/>
<dbReference type="Gene3D" id="2.40.50.140">
    <property type="entry name" value="Nucleic acid-binding proteins"/>
    <property type="match status" value="1"/>
</dbReference>
<dbReference type="InterPro" id="IPR047641">
    <property type="entry name" value="ABC_transpr_MalK/UgpC-like"/>
</dbReference>
<dbReference type="InterPro" id="IPR003593">
    <property type="entry name" value="AAA+_ATPase"/>
</dbReference>
<dbReference type="EMBL" id="JADINA010000016">
    <property type="protein sequence ID" value="MBO8426079.1"/>
    <property type="molecule type" value="Genomic_DNA"/>
</dbReference>
<dbReference type="SUPFAM" id="SSF50331">
    <property type="entry name" value="MOP-like"/>
    <property type="match status" value="1"/>
</dbReference>
<keyword evidence="3 5" id="KW-0067">ATP-binding</keyword>
<evidence type="ECO:0000256" key="3">
    <source>
        <dbReference type="ARBA" id="ARBA00022840"/>
    </source>
</evidence>
<dbReference type="InterPro" id="IPR015855">
    <property type="entry name" value="ABC_transpr_MalK-like"/>
</dbReference>
<dbReference type="Gene3D" id="3.40.50.300">
    <property type="entry name" value="P-loop containing nucleotide triphosphate hydrolases"/>
    <property type="match status" value="1"/>
</dbReference>
<gene>
    <name evidence="5" type="ORF">IAC61_02015</name>
</gene>
<dbReference type="InterPro" id="IPR003439">
    <property type="entry name" value="ABC_transporter-like_ATP-bd"/>
</dbReference>
<dbReference type="SMART" id="SM00382">
    <property type="entry name" value="AAA"/>
    <property type="match status" value="1"/>
</dbReference>
<dbReference type="PROSITE" id="PS00211">
    <property type="entry name" value="ABC_TRANSPORTER_1"/>
    <property type="match status" value="1"/>
</dbReference>
<dbReference type="FunFam" id="3.40.50.300:FF:000042">
    <property type="entry name" value="Maltose/maltodextrin ABC transporter, ATP-binding protein"/>
    <property type="match status" value="1"/>
</dbReference>
<dbReference type="GO" id="GO:0055052">
    <property type="term" value="C:ATP-binding cassette (ABC) transporter complex, substrate-binding subunit-containing"/>
    <property type="evidence" value="ECO:0007669"/>
    <property type="project" value="TreeGrafter"/>
</dbReference>
<dbReference type="Proteomes" id="UP000823634">
    <property type="component" value="Unassembled WGS sequence"/>
</dbReference>
<evidence type="ECO:0000256" key="1">
    <source>
        <dbReference type="ARBA" id="ARBA00022448"/>
    </source>
</evidence>
<dbReference type="InterPro" id="IPR012340">
    <property type="entry name" value="NA-bd_OB-fold"/>
</dbReference>
<keyword evidence="2" id="KW-0547">Nucleotide-binding</keyword>
<organism evidence="5 6">
    <name type="scientific">Candidatus Alloenteromonas pullistercoris</name>
    <dbReference type="NCBI Taxonomy" id="2840785"/>
    <lineage>
        <taxon>Bacteria</taxon>
        <taxon>Bacillati</taxon>
        <taxon>Bacillota</taxon>
        <taxon>Bacillota incertae sedis</taxon>
        <taxon>Candidatus Alloenteromonas</taxon>
    </lineage>
</organism>
<feature type="domain" description="ABC transporter" evidence="4">
    <location>
        <begin position="32"/>
        <end position="263"/>
    </location>
</feature>
<dbReference type="GO" id="GO:0140359">
    <property type="term" value="F:ABC-type transporter activity"/>
    <property type="evidence" value="ECO:0007669"/>
    <property type="project" value="InterPro"/>
</dbReference>
<sequence length="473" mass="52812">MDIEKSISKQEAKAELKRLGGKLKDESVDSFLSLRHIDKVYPNGVQAVFDFCLDADKHDFVALVGPSGCGKSTTLRMIAGLEDITSGELFIDKVYSNYLPSKDRDIAMVFQNYALYPQMNVFDNIAFGLRIRHFKKGEIEERVYKAADILGLGPYLDRKPKELSGGQMQRVALGRAIVRQSNLFLMDEPLSNLDAKLRVQMRSEIVRIHKEVGATTVYVTHDQTEAMTMANKIVVMNKGVVQQIGTASEVYLHPANLFVATFIGSPAMNILQAEVKGDEITIPGFEAFKVEGIGAKVRNCFALHLEETKRLLQKEKLSKADVARLQSSGVYKKNEKAEKPKKASFIDRFKSIWRKKEDPFVEIELKARESLKEEAGEIEAALKGNKFKLLLGIRPESFLEGRSKVMPNFEGTPTLTEVLGSESIVHLPVSGQDISIKLPMAKGGEGKRQERVCVHFKADEMHLFDPYGGASII</sequence>
<dbReference type="Gene3D" id="2.40.50.100">
    <property type="match status" value="2"/>
</dbReference>
<dbReference type="InterPro" id="IPR008995">
    <property type="entry name" value="Mo/tungstate-bd_C_term_dom"/>
</dbReference>
<evidence type="ECO:0000259" key="4">
    <source>
        <dbReference type="PROSITE" id="PS50893"/>
    </source>
</evidence>
<dbReference type="PANTHER" id="PTHR43875">
    <property type="entry name" value="MALTODEXTRIN IMPORT ATP-BINDING PROTEIN MSMX"/>
    <property type="match status" value="1"/>
</dbReference>
<reference evidence="5" key="2">
    <citation type="journal article" date="2021" name="PeerJ">
        <title>Extensive microbial diversity within the chicken gut microbiome revealed by metagenomics and culture.</title>
        <authorList>
            <person name="Gilroy R."/>
            <person name="Ravi A."/>
            <person name="Getino M."/>
            <person name="Pursley I."/>
            <person name="Horton D.L."/>
            <person name="Alikhan N.F."/>
            <person name="Baker D."/>
            <person name="Gharbi K."/>
            <person name="Hall N."/>
            <person name="Watson M."/>
            <person name="Adriaenssens E.M."/>
            <person name="Foster-Nyarko E."/>
            <person name="Jarju S."/>
            <person name="Secka A."/>
            <person name="Antonio M."/>
            <person name="Oren A."/>
            <person name="Chaudhuri R.R."/>
            <person name="La Ragione R."/>
            <person name="Hildebrand F."/>
            <person name="Pallen M.J."/>
        </authorList>
    </citation>
    <scope>NUCLEOTIDE SEQUENCE</scope>
    <source>
        <strain evidence="5">17113</strain>
    </source>
</reference>
<evidence type="ECO:0000256" key="2">
    <source>
        <dbReference type="ARBA" id="ARBA00022741"/>
    </source>
</evidence>
<dbReference type="Pfam" id="PF00005">
    <property type="entry name" value="ABC_tran"/>
    <property type="match status" value="1"/>
</dbReference>
<dbReference type="PROSITE" id="PS50893">
    <property type="entry name" value="ABC_TRANSPORTER_2"/>
    <property type="match status" value="1"/>
</dbReference>
<dbReference type="PANTHER" id="PTHR43875:SF1">
    <property type="entry name" value="OSMOPROTECTIVE COMPOUNDS UPTAKE ATP-BINDING PROTEIN GGTA"/>
    <property type="match status" value="1"/>
</dbReference>
<dbReference type="InterPro" id="IPR017871">
    <property type="entry name" value="ABC_transporter-like_CS"/>
</dbReference>
<protein>
    <submittedName>
        <fullName evidence="5">ATP-binding cassette domain-containing protein</fullName>
    </submittedName>
</protein>
<dbReference type="AlphaFoldDB" id="A0A9D9GVE3"/>